<evidence type="ECO:0000313" key="1">
    <source>
        <dbReference type="EMBL" id="BAZ01398.1"/>
    </source>
</evidence>
<keyword evidence="2" id="KW-1185">Reference proteome</keyword>
<gene>
    <name evidence="1" type="ORF">NIES37_53980</name>
</gene>
<sequence>MGLSDEFLNKRAFPEEMHNTVRLNQIRVFSLVTNAQSQLNKV</sequence>
<dbReference type="EMBL" id="AP018248">
    <property type="protein sequence ID" value="BAZ01398.1"/>
    <property type="molecule type" value="Genomic_DNA"/>
</dbReference>
<protein>
    <submittedName>
        <fullName evidence="1">Uncharacterized protein</fullName>
    </submittedName>
</protein>
<reference evidence="1 2" key="1">
    <citation type="submission" date="2017-06" db="EMBL/GenBank/DDBJ databases">
        <title>Genome sequencing of cyanobaciteial culture collection at National Institute for Environmental Studies (NIES).</title>
        <authorList>
            <person name="Hirose Y."/>
            <person name="Shimura Y."/>
            <person name="Fujisawa T."/>
            <person name="Nakamura Y."/>
            <person name="Kawachi M."/>
        </authorList>
    </citation>
    <scope>NUCLEOTIDE SEQUENCE [LARGE SCALE GENOMIC DNA]</scope>
    <source>
        <strain evidence="1 2">NIES-37</strain>
    </source>
</reference>
<dbReference type="Proteomes" id="UP000218785">
    <property type="component" value="Chromosome"/>
</dbReference>
<dbReference type="AlphaFoldDB" id="A0A1Z4N6Q4"/>
<dbReference type="KEGG" id="ttq:NIES37_53980"/>
<name>A0A1Z4N6Q4_9CYAN</name>
<proteinExistence type="predicted"/>
<accession>A0A1Z4N6Q4</accession>
<evidence type="ECO:0000313" key="2">
    <source>
        <dbReference type="Proteomes" id="UP000218785"/>
    </source>
</evidence>
<organism evidence="1 2">
    <name type="scientific">Tolypothrix tenuis PCC 7101</name>
    <dbReference type="NCBI Taxonomy" id="231146"/>
    <lineage>
        <taxon>Bacteria</taxon>
        <taxon>Bacillati</taxon>
        <taxon>Cyanobacteriota</taxon>
        <taxon>Cyanophyceae</taxon>
        <taxon>Nostocales</taxon>
        <taxon>Tolypothrichaceae</taxon>
        <taxon>Tolypothrix</taxon>
    </lineage>
</organism>